<evidence type="ECO:0000256" key="11">
    <source>
        <dbReference type="PIRSR" id="PIRSR006268-2"/>
    </source>
</evidence>
<organism evidence="12 13">
    <name type="scientific">Paenibacillus pectinilyticus</name>
    <dbReference type="NCBI Taxonomy" id="512399"/>
    <lineage>
        <taxon>Bacteria</taxon>
        <taxon>Bacillati</taxon>
        <taxon>Bacillota</taxon>
        <taxon>Bacilli</taxon>
        <taxon>Bacillales</taxon>
        <taxon>Paenibacillaceae</taxon>
        <taxon>Paenibacillus</taxon>
    </lineage>
</organism>
<dbReference type="RefSeq" id="WP_065855262.1">
    <property type="nucleotide sequence ID" value="NZ_LYPC01000027.1"/>
</dbReference>
<accession>A0A1C0ZUF4</accession>
<reference evidence="13" key="1">
    <citation type="submission" date="2016-05" db="EMBL/GenBank/DDBJ databases">
        <title>Paenibacillus oryzae. sp. nov., isolated from the rice root.</title>
        <authorList>
            <person name="Zhang J."/>
            <person name="Zhang X."/>
        </authorList>
    </citation>
    <scope>NUCLEOTIDE SEQUENCE [LARGE SCALE GENOMIC DNA]</scope>
    <source>
        <strain evidence="13">KCTC13222</strain>
    </source>
</reference>
<name>A0A1C0ZUF4_9BACL</name>
<evidence type="ECO:0000256" key="6">
    <source>
        <dbReference type="ARBA" id="ARBA00022827"/>
    </source>
</evidence>
<evidence type="ECO:0000256" key="8">
    <source>
        <dbReference type="ARBA" id="ARBA00031306"/>
    </source>
</evidence>
<comment type="cofactor">
    <cofactor evidence="11">
        <name>Mg(2+)</name>
        <dbReference type="ChEBI" id="CHEBI:18420"/>
    </cofactor>
    <cofactor evidence="11">
        <name>Mn(2+)</name>
        <dbReference type="ChEBI" id="CHEBI:29035"/>
    </cofactor>
    <text evidence="11">Magnesium. Can also use manganese.</text>
</comment>
<dbReference type="SUPFAM" id="SSF143631">
    <property type="entry name" value="ApbE-like"/>
    <property type="match status" value="1"/>
</dbReference>
<gene>
    <name evidence="12" type="ORF">A8709_27780</name>
</gene>
<keyword evidence="5 10" id="KW-0479">Metal-binding</keyword>
<dbReference type="OrthoDB" id="9778595at2"/>
<dbReference type="PANTHER" id="PTHR30040:SF2">
    <property type="entry name" value="FAD:PROTEIN FMN TRANSFERASE"/>
    <property type="match status" value="1"/>
</dbReference>
<dbReference type="AlphaFoldDB" id="A0A1C0ZUF4"/>
<comment type="caution">
    <text evidence="12">The sequence shown here is derived from an EMBL/GenBank/DDBJ whole genome shotgun (WGS) entry which is preliminary data.</text>
</comment>
<sequence length="323" mass="36159">MFHELTFRAMNTRMQVLVESETPLVMLESPILDGFSHAEERFSRFLPNSECSYLNARSGQTSIVSNSMMEVLTLSRHYQEQTNGAFDICVGHALQRAGYRQSFERIKGRTMQVEHNSPISSSSEALHMDPWMKSIRIPSHKQLDFGGIVKSWTAQQVAHQLRKEWQVARGLISAGGDVVVWGGAAINQPWIVGIENPFAVDESDEATLQLAIGAVATSSTLRRRWRTNEGEMHHLMDTRTMRPSTSTVVQCTVVGKDVIACEVWAKVLCMLGIDEGVPLFRRRTEGMGMEAILYTSSGDLFQLKSAANDLAYEWKGLKGARHL</sequence>
<evidence type="ECO:0000256" key="9">
    <source>
        <dbReference type="ARBA" id="ARBA00048540"/>
    </source>
</evidence>
<keyword evidence="6 10" id="KW-0274">FAD</keyword>
<comment type="catalytic activity">
    <reaction evidence="9 10">
        <text>L-threonyl-[protein] + FAD = FMN-L-threonyl-[protein] + AMP + H(+)</text>
        <dbReference type="Rhea" id="RHEA:36847"/>
        <dbReference type="Rhea" id="RHEA-COMP:11060"/>
        <dbReference type="Rhea" id="RHEA-COMP:11061"/>
        <dbReference type="ChEBI" id="CHEBI:15378"/>
        <dbReference type="ChEBI" id="CHEBI:30013"/>
        <dbReference type="ChEBI" id="CHEBI:57692"/>
        <dbReference type="ChEBI" id="CHEBI:74257"/>
        <dbReference type="ChEBI" id="CHEBI:456215"/>
        <dbReference type="EC" id="2.7.1.180"/>
    </reaction>
</comment>
<evidence type="ECO:0000256" key="3">
    <source>
        <dbReference type="ARBA" id="ARBA00022630"/>
    </source>
</evidence>
<keyword evidence="13" id="KW-1185">Reference proteome</keyword>
<dbReference type="InterPro" id="IPR003374">
    <property type="entry name" value="ApbE-like_sf"/>
</dbReference>
<keyword evidence="3 10" id="KW-0285">Flavoprotein</keyword>
<evidence type="ECO:0000256" key="7">
    <source>
        <dbReference type="ARBA" id="ARBA00022842"/>
    </source>
</evidence>
<dbReference type="InterPro" id="IPR024932">
    <property type="entry name" value="ApbE"/>
</dbReference>
<keyword evidence="7 10" id="KW-0460">Magnesium</keyword>
<dbReference type="Pfam" id="PF02424">
    <property type="entry name" value="ApbE"/>
    <property type="match status" value="1"/>
</dbReference>
<dbReference type="EC" id="2.7.1.180" evidence="1 10"/>
<evidence type="ECO:0000256" key="1">
    <source>
        <dbReference type="ARBA" id="ARBA00011955"/>
    </source>
</evidence>
<dbReference type="EMBL" id="LYPC01000027">
    <property type="protein sequence ID" value="OCT11678.1"/>
    <property type="molecule type" value="Genomic_DNA"/>
</dbReference>
<dbReference type="Gene3D" id="3.10.520.10">
    <property type="entry name" value="ApbE-like domains"/>
    <property type="match status" value="1"/>
</dbReference>
<evidence type="ECO:0000256" key="2">
    <source>
        <dbReference type="ARBA" id="ARBA00016337"/>
    </source>
</evidence>
<comment type="similarity">
    <text evidence="10">Belongs to the ApbE family.</text>
</comment>
<dbReference type="PANTHER" id="PTHR30040">
    <property type="entry name" value="THIAMINE BIOSYNTHESIS LIPOPROTEIN APBE"/>
    <property type="match status" value="1"/>
</dbReference>
<protein>
    <recommendedName>
        <fullName evidence="2 10">FAD:protein FMN transferase</fullName>
        <ecNumber evidence="1 10">2.7.1.180</ecNumber>
    </recommendedName>
    <alternativeName>
        <fullName evidence="8 10">Flavin transferase</fullName>
    </alternativeName>
</protein>
<keyword evidence="4 10" id="KW-0808">Transferase</keyword>
<evidence type="ECO:0000313" key="12">
    <source>
        <dbReference type="EMBL" id="OCT11678.1"/>
    </source>
</evidence>
<feature type="binding site" evidence="11">
    <location>
        <position position="147"/>
    </location>
    <ligand>
        <name>Mg(2+)</name>
        <dbReference type="ChEBI" id="CHEBI:18420"/>
    </ligand>
</feature>
<dbReference type="STRING" id="512399.A8709_27780"/>
<dbReference type="GO" id="GO:0016740">
    <property type="term" value="F:transferase activity"/>
    <property type="evidence" value="ECO:0007669"/>
    <property type="project" value="UniProtKB-UniRule"/>
</dbReference>
<evidence type="ECO:0000313" key="13">
    <source>
        <dbReference type="Proteomes" id="UP000093309"/>
    </source>
</evidence>
<dbReference type="GO" id="GO:0046872">
    <property type="term" value="F:metal ion binding"/>
    <property type="evidence" value="ECO:0007669"/>
    <property type="project" value="UniProtKB-UniRule"/>
</dbReference>
<proteinExistence type="inferred from homology"/>
<evidence type="ECO:0000256" key="5">
    <source>
        <dbReference type="ARBA" id="ARBA00022723"/>
    </source>
</evidence>
<evidence type="ECO:0000256" key="4">
    <source>
        <dbReference type="ARBA" id="ARBA00022679"/>
    </source>
</evidence>
<dbReference type="Proteomes" id="UP000093309">
    <property type="component" value="Unassembled WGS sequence"/>
</dbReference>
<evidence type="ECO:0000256" key="10">
    <source>
        <dbReference type="PIRNR" id="PIRNR006268"/>
    </source>
</evidence>
<dbReference type="PIRSF" id="PIRSF006268">
    <property type="entry name" value="ApbE"/>
    <property type="match status" value="1"/>
</dbReference>